<dbReference type="SFLD" id="SFLDS00036">
    <property type="entry name" value="Aromatic_Prenyltransferase"/>
    <property type="match status" value="1"/>
</dbReference>
<dbReference type="Proteomes" id="UP000440096">
    <property type="component" value="Unassembled WGS sequence"/>
</dbReference>
<dbReference type="InterPro" id="IPR033964">
    <property type="entry name" value="ABBA"/>
</dbReference>
<dbReference type="AlphaFoldDB" id="A0A6N7YYC7"/>
<accession>A0A6N7YYC7</accession>
<dbReference type="Pfam" id="PF11991">
    <property type="entry name" value="Trp_DMAT"/>
    <property type="match status" value="1"/>
</dbReference>
<proteinExistence type="predicted"/>
<organism evidence="2 3">
    <name type="scientific">Amycolatopsis pithecellobii</name>
    <dbReference type="NCBI Taxonomy" id="664692"/>
    <lineage>
        <taxon>Bacteria</taxon>
        <taxon>Bacillati</taxon>
        <taxon>Actinomycetota</taxon>
        <taxon>Actinomycetes</taxon>
        <taxon>Pseudonocardiales</taxon>
        <taxon>Pseudonocardiaceae</taxon>
        <taxon>Amycolatopsis</taxon>
    </lineage>
</organism>
<dbReference type="OrthoDB" id="3435263at2"/>
<dbReference type="GO" id="GO:0016765">
    <property type="term" value="F:transferase activity, transferring alkyl or aryl (other than methyl) groups"/>
    <property type="evidence" value="ECO:0007669"/>
    <property type="project" value="InterPro"/>
</dbReference>
<protein>
    <recommendedName>
        <fullName evidence="4">Prenyltransferase</fullName>
    </recommendedName>
</protein>
<dbReference type="RefSeq" id="WP_154759037.1">
    <property type="nucleotide sequence ID" value="NZ_WMBA01000040.1"/>
</dbReference>
<dbReference type="EMBL" id="WMBA01000040">
    <property type="protein sequence ID" value="MTD56908.1"/>
    <property type="molecule type" value="Genomic_DNA"/>
</dbReference>
<name>A0A6N7YYC7_9PSEU</name>
<sequence>MRTWANARPAALTYREVVAAHLEVLTEFIDPAAGTASQLDLVGSVLGEWADEPVSRWDQHHSFAANDGSPVEFSFAMSRCAAEARLLFEPLDPTRPATSQAGHQFIARLDDVGVDVSRFRRVEDLFAGPWSGPFSMLCSAALKATGSPLFKVYLNPTVGGRAPQEVVEAAMSRLGLGAPWSRVAAQLGGFGLPSKEIALFALDLGHSSDARVKVYLRHTACGPEAVERVAELADDHQPDLFAKILGRLYGGSAGSLAKAPMTCLSFQGNRPASVTLYCPLDPNVGNDLEASARVVDLLEMAGIAPELFSALATAISGPDLARGRRLSWLSYKRPADPVVTIYAGLDGPQAT</sequence>
<evidence type="ECO:0000313" key="3">
    <source>
        <dbReference type="Proteomes" id="UP000440096"/>
    </source>
</evidence>
<reference evidence="2 3" key="1">
    <citation type="submission" date="2019-11" db="EMBL/GenBank/DDBJ databases">
        <title>Draft genome of Amycolatopsis RM579.</title>
        <authorList>
            <person name="Duangmal K."/>
            <person name="Mingma R."/>
        </authorList>
    </citation>
    <scope>NUCLEOTIDE SEQUENCE [LARGE SCALE GENOMIC DNA]</scope>
    <source>
        <strain evidence="2 3">RM579</strain>
    </source>
</reference>
<keyword evidence="3" id="KW-1185">Reference proteome</keyword>
<evidence type="ECO:0008006" key="4">
    <source>
        <dbReference type="Google" id="ProtNLM"/>
    </source>
</evidence>
<dbReference type="GO" id="GO:0009820">
    <property type="term" value="P:alkaloid metabolic process"/>
    <property type="evidence" value="ECO:0007669"/>
    <property type="project" value="InterPro"/>
</dbReference>
<evidence type="ECO:0000313" key="2">
    <source>
        <dbReference type="EMBL" id="MTD56908.1"/>
    </source>
</evidence>
<dbReference type="InterPro" id="IPR017795">
    <property type="entry name" value="ABBA_NscD-like"/>
</dbReference>
<gene>
    <name evidence="2" type="ORF">GKO32_23475</name>
</gene>
<keyword evidence="1" id="KW-0808">Transferase</keyword>
<evidence type="ECO:0000256" key="1">
    <source>
        <dbReference type="ARBA" id="ARBA00022679"/>
    </source>
</evidence>
<comment type="caution">
    <text evidence="2">The sequence shown here is derived from an EMBL/GenBank/DDBJ whole genome shotgun (WGS) entry which is preliminary data.</text>
</comment>